<dbReference type="InterPro" id="IPR012340">
    <property type="entry name" value="NA-bd_OB-fold"/>
</dbReference>
<evidence type="ECO:0000256" key="3">
    <source>
        <dbReference type="ARBA" id="ARBA00023242"/>
    </source>
</evidence>
<evidence type="ECO:0000256" key="4">
    <source>
        <dbReference type="SAM" id="MobiDB-lite"/>
    </source>
</evidence>
<evidence type="ECO:0000256" key="2">
    <source>
        <dbReference type="ARBA" id="ARBA00023125"/>
    </source>
</evidence>
<dbReference type="GO" id="GO:0006289">
    <property type="term" value="P:nucleotide-excision repair"/>
    <property type="evidence" value="ECO:0007669"/>
    <property type="project" value="TreeGrafter"/>
</dbReference>
<dbReference type="GO" id="GO:0003697">
    <property type="term" value="F:single-stranded DNA binding"/>
    <property type="evidence" value="ECO:0007669"/>
    <property type="project" value="TreeGrafter"/>
</dbReference>
<proteinExistence type="predicted"/>
<dbReference type="GO" id="GO:0006260">
    <property type="term" value="P:DNA replication"/>
    <property type="evidence" value="ECO:0007669"/>
    <property type="project" value="TreeGrafter"/>
</dbReference>
<reference evidence="5" key="1">
    <citation type="submission" date="2022-12" db="EMBL/GenBank/DDBJ databases">
        <title>Draft genome assemblies for two species of Escallonia (Escalloniales).</title>
        <authorList>
            <person name="Chanderbali A."/>
            <person name="Dervinis C."/>
            <person name="Anghel I."/>
            <person name="Soltis D."/>
            <person name="Soltis P."/>
            <person name="Zapata F."/>
        </authorList>
    </citation>
    <scope>NUCLEOTIDE SEQUENCE</scope>
    <source>
        <strain evidence="5">UCBG92.1500</strain>
        <tissue evidence="5">Leaf</tissue>
    </source>
</reference>
<dbReference type="Gene3D" id="2.40.50.140">
    <property type="entry name" value="Nucleic acid-binding proteins"/>
    <property type="match status" value="1"/>
</dbReference>
<feature type="region of interest" description="Disordered" evidence="4">
    <location>
        <begin position="13"/>
        <end position="40"/>
    </location>
</feature>
<dbReference type="InterPro" id="IPR040260">
    <property type="entry name" value="RFA2-like"/>
</dbReference>
<dbReference type="SUPFAM" id="SSF50249">
    <property type="entry name" value="Nucleic acid-binding proteins"/>
    <property type="match status" value="1"/>
</dbReference>
<dbReference type="AlphaFoldDB" id="A0AA88R6I3"/>
<name>A0AA88R6I3_9ASTE</name>
<dbReference type="PANTHER" id="PTHR13989">
    <property type="entry name" value="REPLICATION PROTEIN A-RELATED"/>
    <property type="match status" value="1"/>
</dbReference>
<keyword evidence="3" id="KW-0539">Nucleus</keyword>
<accession>A0AA88R6I3</accession>
<evidence type="ECO:0000313" key="5">
    <source>
        <dbReference type="EMBL" id="KAK2979104.1"/>
    </source>
</evidence>
<comment type="subcellular location">
    <subcellularLocation>
        <location evidence="1">Nucleus</location>
    </subcellularLocation>
</comment>
<dbReference type="GO" id="GO:0035861">
    <property type="term" value="C:site of double-strand break"/>
    <property type="evidence" value="ECO:0007669"/>
    <property type="project" value="TreeGrafter"/>
</dbReference>
<dbReference type="GO" id="GO:0000781">
    <property type="term" value="C:chromosome, telomeric region"/>
    <property type="evidence" value="ECO:0007669"/>
    <property type="project" value="TreeGrafter"/>
</dbReference>
<organism evidence="5 6">
    <name type="scientific">Escallonia rubra</name>
    <dbReference type="NCBI Taxonomy" id="112253"/>
    <lineage>
        <taxon>Eukaryota</taxon>
        <taxon>Viridiplantae</taxon>
        <taxon>Streptophyta</taxon>
        <taxon>Embryophyta</taxon>
        <taxon>Tracheophyta</taxon>
        <taxon>Spermatophyta</taxon>
        <taxon>Magnoliopsida</taxon>
        <taxon>eudicotyledons</taxon>
        <taxon>Gunneridae</taxon>
        <taxon>Pentapetalae</taxon>
        <taxon>asterids</taxon>
        <taxon>campanulids</taxon>
        <taxon>Escalloniales</taxon>
        <taxon>Escalloniaceae</taxon>
        <taxon>Escallonia</taxon>
    </lineage>
</organism>
<dbReference type="PANTHER" id="PTHR13989:SF34">
    <property type="entry name" value="REPLICATION PROTEIN A 32 KDA SUBUNIT A"/>
    <property type="match status" value="1"/>
</dbReference>
<evidence type="ECO:0000313" key="6">
    <source>
        <dbReference type="Proteomes" id="UP001187471"/>
    </source>
</evidence>
<dbReference type="Proteomes" id="UP001187471">
    <property type="component" value="Unassembled WGS sequence"/>
</dbReference>
<comment type="caution">
    <text evidence="5">The sequence shown here is derived from an EMBL/GenBank/DDBJ whole genome shotgun (WGS) entry which is preliminary data.</text>
</comment>
<keyword evidence="2" id="KW-0238">DNA-binding</keyword>
<keyword evidence="6" id="KW-1185">Reference proteome</keyword>
<gene>
    <name evidence="5" type="ORF">RJ640_005855</name>
</gene>
<sequence>MFTSQFDGNSAFSGGGFMSSQSSQGIDSGFSPAKSRETPAHIPVTMKQIKEASHSGDEKPKFVVGNVDVSNVTVVGLVSGKAVRVTDVGFTLDDGTGRINCNRWINEGHDSKEMENIDVLDYYSNRQRRLWWQATTLDSVGESGATGAVL</sequence>
<dbReference type="GO" id="GO:0005662">
    <property type="term" value="C:DNA replication factor A complex"/>
    <property type="evidence" value="ECO:0007669"/>
    <property type="project" value="TreeGrafter"/>
</dbReference>
<dbReference type="GO" id="GO:0000724">
    <property type="term" value="P:double-strand break repair via homologous recombination"/>
    <property type="evidence" value="ECO:0007669"/>
    <property type="project" value="TreeGrafter"/>
</dbReference>
<dbReference type="EMBL" id="JAVXUO010001798">
    <property type="protein sequence ID" value="KAK2979104.1"/>
    <property type="molecule type" value="Genomic_DNA"/>
</dbReference>
<protein>
    <submittedName>
        <fullName evidence="5">Uncharacterized protein</fullName>
    </submittedName>
</protein>
<feature type="compositionally biased region" description="Low complexity" evidence="4">
    <location>
        <begin position="13"/>
        <end position="25"/>
    </location>
</feature>
<evidence type="ECO:0000256" key="1">
    <source>
        <dbReference type="ARBA" id="ARBA00004123"/>
    </source>
</evidence>